<name>A0AC58I1Y5_DANRE</name>
<proteinExistence type="predicted"/>
<keyword evidence="1" id="KW-1185">Reference proteome</keyword>
<accession>A0AC58I1Y5</accession>
<dbReference type="RefSeq" id="XP_073788244.1">
    <property type="nucleotide sequence ID" value="XM_073932143.1"/>
</dbReference>
<reference evidence="2" key="1">
    <citation type="submission" date="2025-08" db="UniProtKB">
        <authorList>
            <consortium name="RefSeq"/>
        </authorList>
    </citation>
    <scope>IDENTIFICATION</scope>
    <source>
        <strain evidence="2">Tuebingen</strain>
        <tissue evidence="2">Fibroblasts and whole tissue</tissue>
    </source>
</reference>
<protein>
    <submittedName>
        <fullName evidence="2">Acetyl-CoA acetyltransferase, cytosolic isoform X1</fullName>
    </submittedName>
</protein>
<dbReference type="Proteomes" id="UP000000437">
    <property type="component" value="Chromosome 20"/>
</dbReference>
<sequence length="273" mass="29282">MELSDDLRIWPEVCVPWCSVHNDERIHYSGSRRHGEHESAENVAKQWGVSREAQDQLAVTSQNRTEAAQKAGYFDKEIVPVTVPSRKGPVEVKVDEFPRHGSNIDAMSKLKPCFVKDGSGTVTAGNASGINDGAAATVLMSQSEAQRRGLKPMARITSWAQAGLDPSVMGTGPIPAIRKAIEKARWKLDEVDLFEINEAFASQSIAVVQDLGLNPDKVNVCGGAISLGHPLGMSGCRVLVTLLHALQRTGGRKGVASLCIGGGMGIAMCVERE</sequence>
<evidence type="ECO:0000313" key="1">
    <source>
        <dbReference type="Proteomes" id="UP000000437"/>
    </source>
</evidence>
<organism evidence="1 2">
    <name type="scientific">Danio rerio</name>
    <name type="common">Zebrafish</name>
    <name type="synonym">Brachydanio rerio</name>
    <dbReference type="NCBI Taxonomy" id="7955"/>
    <lineage>
        <taxon>Eukaryota</taxon>
        <taxon>Metazoa</taxon>
        <taxon>Chordata</taxon>
        <taxon>Craniata</taxon>
        <taxon>Vertebrata</taxon>
        <taxon>Euteleostomi</taxon>
        <taxon>Actinopterygii</taxon>
        <taxon>Neopterygii</taxon>
        <taxon>Teleostei</taxon>
        <taxon>Ostariophysi</taxon>
        <taxon>Cypriniformes</taxon>
        <taxon>Danionidae</taxon>
        <taxon>Danioninae</taxon>
        <taxon>Danio</taxon>
    </lineage>
</organism>
<gene>
    <name evidence="2" type="primary">acat2</name>
    <name evidence="2" type="synonym">fb10a06</name>
    <name evidence="2" type="synonym">fb53f08</name>
    <name evidence="2" type="synonym">wu:fb10a06</name>
    <name evidence="2" type="synonym">wu:fb53f08</name>
</gene>
<evidence type="ECO:0000313" key="2">
    <source>
        <dbReference type="RefSeq" id="XP_073788244.1"/>
    </source>
</evidence>